<reference evidence="1 2" key="1">
    <citation type="submission" date="2016-10" db="EMBL/GenBank/DDBJ databases">
        <authorList>
            <person name="de Groot N.N."/>
        </authorList>
    </citation>
    <scope>NUCLEOTIDE SEQUENCE [LARGE SCALE GENOMIC DNA]</scope>
    <source>
        <strain evidence="1 2">CGMCC 1.9157</strain>
    </source>
</reference>
<name>A0A1I5C1Z5_9HYPH</name>
<dbReference type="STRING" id="655353.SAMN04488056_10287"/>
<proteinExistence type="predicted"/>
<gene>
    <name evidence="1" type="ORF">SAMN04488056_10287</name>
</gene>
<dbReference type="AlphaFoldDB" id="A0A1I5C1Z5"/>
<keyword evidence="2" id="KW-1185">Reference proteome</keyword>
<evidence type="ECO:0000313" key="2">
    <source>
        <dbReference type="Proteomes" id="UP000199236"/>
    </source>
</evidence>
<accession>A0A1I5C1Z5</accession>
<sequence>MSDAFSPSKVVKLVENSLSVDNLRDWRRRGLLDGIGQQDNRGRWNYSIGEVLFLSSVPILIEMGLELKTIFDHELNFKMYLHSLVRQPDQPNRFMLLYPKGNQFSHALLEQPNEMMEKSDIGGFLFSLEGLVQRLPSSVKNEFRSFWNATNTAVIKEANE</sequence>
<protein>
    <recommendedName>
        <fullName evidence="3">HTH merR-type domain-containing protein</fullName>
    </recommendedName>
</protein>
<evidence type="ECO:0000313" key="1">
    <source>
        <dbReference type="EMBL" id="SFN80988.1"/>
    </source>
</evidence>
<dbReference type="EMBL" id="FOVR01000002">
    <property type="protein sequence ID" value="SFN80988.1"/>
    <property type="molecule type" value="Genomic_DNA"/>
</dbReference>
<evidence type="ECO:0008006" key="3">
    <source>
        <dbReference type="Google" id="ProtNLM"/>
    </source>
</evidence>
<dbReference type="RefSeq" id="WP_090069175.1">
    <property type="nucleotide sequence ID" value="NZ_FOVR01000002.1"/>
</dbReference>
<organism evidence="1 2">
    <name type="scientific">Cohaesibacter marisflavi</name>
    <dbReference type="NCBI Taxonomy" id="655353"/>
    <lineage>
        <taxon>Bacteria</taxon>
        <taxon>Pseudomonadati</taxon>
        <taxon>Pseudomonadota</taxon>
        <taxon>Alphaproteobacteria</taxon>
        <taxon>Hyphomicrobiales</taxon>
        <taxon>Cohaesibacteraceae</taxon>
    </lineage>
</organism>
<dbReference type="Proteomes" id="UP000199236">
    <property type="component" value="Unassembled WGS sequence"/>
</dbReference>